<evidence type="ECO:0000313" key="2">
    <source>
        <dbReference type="EMBL" id="KYL05276.1"/>
    </source>
</evidence>
<proteinExistence type="predicted"/>
<name>A0A162J7G6_9FUSO</name>
<organism evidence="2 3">
    <name type="scientific">Fusobacterium necrophorum subsp. funduliforme</name>
    <dbReference type="NCBI Taxonomy" id="143387"/>
    <lineage>
        <taxon>Bacteria</taxon>
        <taxon>Fusobacteriati</taxon>
        <taxon>Fusobacteriota</taxon>
        <taxon>Fusobacteriia</taxon>
        <taxon>Fusobacteriales</taxon>
        <taxon>Fusobacteriaceae</taxon>
        <taxon>Fusobacterium</taxon>
    </lineage>
</organism>
<dbReference type="AlphaFoldDB" id="A0A162J7G6"/>
<dbReference type="EMBL" id="LVEA01000001">
    <property type="protein sequence ID" value="KYL05276.1"/>
    <property type="molecule type" value="Genomic_DNA"/>
</dbReference>
<keyword evidence="1" id="KW-0812">Transmembrane</keyword>
<keyword evidence="1" id="KW-0472">Membrane</keyword>
<sequence>MIKIILTFMILIRIALFIAVYFLDLRKKMYKHLDIQKKEYFYRYNIIYNIYSILFYCELIFIYSLCNFIVKFLEDSGIIVLEKPVKKLAKKTYNLIFEKK</sequence>
<comment type="caution">
    <text evidence="2">The sequence shown here is derived from an EMBL/GenBank/DDBJ whole genome shotgun (WGS) entry which is preliminary data.</text>
</comment>
<keyword evidence="1" id="KW-1133">Transmembrane helix</keyword>
<evidence type="ECO:0000313" key="3">
    <source>
        <dbReference type="Proteomes" id="UP000075816"/>
    </source>
</evidence>
<feature type="transmembrane region" description="Helical" evidence="1">
    <location>
        <begin position="6"/>
        <end position="25"/>
    </location>
</feature>
<feature type="transmembrane region" description="Helical" evidence="1">
    <location>
        <begin position="46"/>
        <end position="70"/>
    </location>
</feature>
<gene>
    <name evidence="2" type="ORF">A2J07_00645</name>
</gene>
<dbReference type="Proteomes" id="UP000075816">
    <property type="component" value="Unassembled WGS sequence"/>
</dbReference>
<accession>A0A162J7G6</accession>
<reference evidence="2 3" key="1">
    <citation type="submission" date="2016-03" db="EMBL/GenBank/DDBJ databases">
        <title>Comparative genomics of human isolates of Fusobacterium necrophorum.</title>
        <authorList>
            <person name="Jensen A."/>
            <person name="Bank S."/>
            <person name="Andersen P.S."/>
            <person name="Kristensen L.H."/>
            <person name="Prag J."/>
        </authorList>
    </citation>
    <scope>NUCLEOTIDE SEQUENCE [LARGE SCALE GENOMIC DNA]</scope>
    <source>
        <strain evidence="2 3">LS_1264</strain>
    </source>
</reference>
<dbReference type="RefSeq" id="WP_062680798.1">
    <property type="nucleotide sequence ID" value="NZ_LVEA01000001.1"/>
</dbReference>
<evidence type="ECO:0000256" key="1">
    <source>
        <dbReference type="SAM" id="Phobius"/>
    </source>
</evidence>
<protein>
    <submittedName>
        <fullName evidence="2">Uncharacterized protein</fullName>
    </submittedName>
</protein>